<proteinExistence type="predicted"/>
<dbReference type="InterPro" id="IPR017437">
    <property type="entry name" value="ATP-NAD_kinase_PpnK-typ_C"/>
</dbReference>
<dbReference type="GO" id="GO:0003951">
    <property type="term" value="F:NAD+ kinase activity"/>
    <property type="evidence" value="ECO:0007669"/>
    <property type="project" value="InterPro"/>
</dbReference>
<dbReference type="OrthoDB" id="9774737at2"/>
<keyword evidence="1" id="KW-0418">Kinase</keyword>
<evidence type="ECO:0000313" key="2">
    <source>
        <dbReference type="Proteomes" id="UP000231823"/>
    </source>
</evidence>
<organism evidence="1 2">
    <name type="scientific">Spiroplasma floricola 23-6</name>
    <dbReference type="NCBI Taxonomy" id="1336749"/>
    <lineage>
        <taxon>Bacteria</taxon>
        <taxon>Bacillati</taxon>
        <taxon>Mycoplasmatota</taxon>
        <taxon>Mollicutes</taxon>
        <taxon>Entomoplasmatales</taxon>
        <taxon>Spiroplasmataceae</taxon>
        <taxon>Spiroplasma</taxon>
    </lineage>
</organism>
<dbReference type="GO" id="GO:0006741">
    <property type="term" value="P:NADP+ biosynthetic process"/>
    <property type="evidence" value="ECO:0007669"/>
    <property type="project" value="TreeGrafter"/>
</dbReference>
<dbReference type="Proteomes" id="UP000231823">
    <property type="component" value="Chromosome"/>
</dbReference>
<dbReference type="KEGG" id="sfz:SFLOR_v1c02730"/>
<dbReference type="Pfam" id="PF20143">
    <property type="entry name" value="NAD_kinase_C"/>
    <property type="match status" value="1"/>
</dbReference>
<evidence type="ECO:0000313" key="1">
    <source>
        <dbReference type="EMBL" id="AUB31330.1"/>
    </source>
</evidence>
<dbReference type="InterPro" id="IPR016064">
    <property type="entry name" value="NAD/diacylglycerol_kinase_sf"/>
</dbReference>
<dbReference type="SUPFAM" id="SSF111331">
    <property type="entry name" value="NAD kinase/diacylglycerol kinase-like"/>
    <property type="match status" value="1"/>
</dbReference>
<dbReference type="PANTHER" id="PTHR20275:SF0">
    <property type="entry name" value="NAD KINASE"/>
    <property type="match status" value="1"/>
</dbReference>
<dbReference type="AlphaFoldDB" id="A0A2K8SER3"/>
<dbReference type="Gene3D" id="3.40.50.10330">
    <property type="entry name" value="Probable inorganic polyphosphate/atp-NAD kinase, domain 1"/>
    <property type="match status" value="1"/>
</dbReference>
<accession>A0A2K8SER3</accession>
<dbReference type="PANTHER" id="PTHR20275">
    <property type="entry name" value="NAD KINASE"/>
    <property type="match status" value="1"/>
</dbReference>
<reference evidence="1 2" key="1">
    <citation type="submission" date="2017-12" db="EMBL/GenBank/DDBJ databases">
        <title>Complete genome sequence of Spiroplasma floricola 23-6 (ATCC 29989).</title>
        <authorList>
            <person name="Tsai Y.-M."/>
            <person name="Wu P.-S."/>
            <person name="Lo W.-S."/>
            <person name="Kuo C.-H."/>
        </authorList>
    </citation>
    <scope>NUCLEOTIDE SEQUENCE [LARGE SCALE GENOMIC DNA]</scope>
    <source>
        <strain evidence="1 2">23-6</strain>
    </source>
</reference>
<gene>
    <name evidence="1" type="primary">ppnK</name>
    <name evidence="1" type="ORF">SFLOR_v1c02730</name>
</gene>
<dbReference type="Gene3D" id="2.60.200.30">
    <property type="entry name" value="Probable inorganic polyphosphate/atp-NAD kinase, domain 2"/>
    <property type="match status" value="1"/>
</dbReference>
<sequence length="266" mass="30615">MFSFSIIKNDYKATEEVVSSLREKLEKKGWKYSELNPNYVFIFGGDGTFLKAVSIYKDKINDIEFVPFKSGGIGFYTNKNRVENIDNTVKLIESKKYKLNYFELLEIKTKSKKLIATNEIKILNEKNPLYIEIYINDEFLERFHGTGIVVSTSNGSSGYMKSTGGAVILSKDSQIYQMQELVPVSTNKFRTLNAPLILNNKHVLKFKFEKQSNEIMIIDTVEYPIDEEEIEIKPSKINIKVVADDNSVSKIKILRDIFIKDKESIE</sequence>
<dbReference type="RefSeq" id="WP_157806919.1">
    <property type="nucleotide sequence ID" value="NZ_CP025057.1"/>
</dbReference>
<keyword evidence="1" id="KW-0808">Transferase</keyword>
<name>A0A2K8SER3_9MOLU</name>
<protein>
    <submittedName>
        <fullName evidence="1">Inorganic polyphosphate/ATP-NAD kinase</fullName>
    </submittedName>
</protein>
<dbReference type="InterPro" id="IPR017438">
    <property type="entry name" value="ATP-NAD_kinase_N"/>
</dbReference>
<dbReference type="GO" id="GO:0019674">
    <property type="term" value="P:NAD+ metabolic process"/>
    <property type="evidence" value="ECO:0007669"/>
    <property type="project" value="InterPro"/>
</dbReference>
<dbReference type="EMBL" id="CP025057">
    <property type="protein sequence ID" value="AUB31330.1"/>
    <property type="molecule type" value="Genomic_DNA"/>
</dbReference>
<keyword evidence="2" id="KW-1185">Reference proteome</keyword>